<dbReference type="NCBIfam" id="TIGR01494">
    <property type="entry name" value="ATPase_P-type"/>
    <property type="match status" value="2"/>
</dbReference>
<comment type="subcellular location">
    <subcellularLocation>
        <location evidence="1">Membrane</location>
        <topology evidence="1">Multi-pass membrane protein</topology>
    </subcellularLocation>
</comment>
<dbReference type="SUPFAM" id="SSF56784">
    <property type="entry name" value="HAD-like"/>
    <property type="match status" value="1"/>
</dbReference>
<dbReference type="GO" id="GO:0016887">
    <property type="term" value="F:ATP hydrolysis activity"/>
    <property type="evidence" value="ECO:0007669"/>
    <property type="project" value="InterPro"/>
</dbReference>
<dbReference type="Gene3D" id="3.40.50.1000">
    <property type="entry name" value="HAD superfamily/HAD-like"/>
    <property type="match status" value="1"/>
</dbReference>
<dbReference type="Pfam" id="PF19991">
    <property type="entry name" value="HMA_2"/>
    <property type="match status" value="1"/>
</dbReference>
<dbReference type="PROSITE" id="PS00154">
    <property type="entry name" value="ATPASE_E1_E2"/>
    <property type="match status" value="1"/>
</dbReference>
<evidence type="ECO:0000256" key="8">
    <source>
        <dbReference type="ARBA" id="ARBA00049338"/>
    </source>
</evidence>
<comment type="similarity">
    <text evidence="2">Belongs to the cation transport ATPase (P-type) (TC 3.A.3) family. Type IB subfamily.</text>
</comment>
<evidence type="ECO:0000256" key="2">
    <source>
        <dbReference type="ARBA" id="ARBA00006024"/>
    </source>
</evidence>
<evidence type="ECO:0000256" key="9">
    <source>
        <dbReference type="SAM" id="Phobius"/>
    </source>
</evidence>
<feature type="domain" description="P-type ATPase A" evidence="10">
    <location>
        <begin position="215"/>
        <end position="302"/>
    </location>
</feature>
<gene>
    <name evidence="11" type="ORF">BS101_12350</name>
</gene>
<dbReference type="EMBL" id="CP018335">
    <property type="protein sequence ID" value="APM39477.1"/>
    <property type="molecule type" value="Genomic_DNA"/>
</dbReference>
<organism evidence="11 12">
    <name type="scientific">Clostridium kluyveri</name>
    <dbReference type="NCBI Taxonomy" id="1534"/>
    <lineage>
        <taxon>Bacteria</taxon>
        <taxon>Bacillati</taxon>
        <taxon>Bacillota</taxon>
        <taxon>Clostridia</taxon>
        <taxon>Eubacteriales</taxon>
        <taxon>Clostridiaceae</taxon>
        <taxon>Clostridium</taxon>
    </lineage>
</organism>
<name>A0A1L5F942_CLOKL</name>
<evidence type="ECO:0000256" key="5">
    <source>
        <dbReference type="ARBA" id="ARBA00022989"/>
    </source>
</evidence>
<keyword evidence="3" id="KW-0104">Cadmium</keyword>
<dbReference type="AlphaFoldDB" id="A0A1L5F942"/>
<comment type="catalytic activity">
    <reaction evidence="8">
        <text>Cd(2+)(in) + ATP + H2O = Cd(2+)(out) + ADP + phosphate + H(+)</text>
        <dbReference type="Rhea" id="RHEA:12132"/>
        <dbReference type="ChEBI" id="CHEBI:15377"/>
        <dbReference type="ChEBI" id="CHEBI:15378"/>
        <dbReference type="ChEBI" id="CHEBI:30616"/>
        <dbReference type="ChEBI" id="CHEBI:43474"/>
        <dbReference type="ChEBI" id="CHEBI:48775"/>
        <dbReference type="ChEBI" id="CHEBI:456216"/>
        <dbReference type="EC" id="7.2.2.21"/>
    </reaction>
</comment>
<sequence>MKEVNILPGRIRFKTNKIYRNKVLAKYTDVYIGNIYGVKYSNVSCNTGSILIIYDEAKTNMKLIKHNIEQVLSSKINYDSKSLDSYNSYYEIKKKTNKVKTKLVWSGLVYLLFRIKNSIFGKSFISSSIRALGTASVITIVAGYPFLKNVYKKFTKHIYLNSEFILKLAAMCLTVLRESTEGLLLIALIDFNNYIKLSADLKCQKLLKHNMVTPPNTAWIITSTGDEMLTSIHSVELNDIIYIHKGELVPAEGEVLDGSSFISNFYRTGQPTVFPISKGNTVYQGTVVLSGNLKVRITKIPQVLNKDDISFEQLNLNKRVVKFQDRIVVIAALLGITCYIFTRDILNVLSIILVLCPESSELALNTGIKNYIHLLSKYNIYLRNPNTFEKIIDTDSIVFDKTGTLTYGNMEIIDIQSFDKNYTDEAILKICSSCEASNYHPISNTFKSQLQKLHNIDKMQAAEDSLVENEFYRNNYILENVQNSILIPSKGVKAVYNNHTVLIGNDEFFMENNIALDEILDKYLHYKNKLYTPILISLEGKLTGMIIMRESIRHSSYELIPKLKLKGITNLSLLTSDSYDRGKYVSDILDINNIYGDCNDEEKLKIIEKQKIYNIVMMVGDGLNDVSAMRAADVSVSFADSFCDQIKLNSDCIIFEDNMGRLNDLITLSKSSYKIIDMNIKIANLYNITFGALALMGGFSVFAAKSINTINSILVLILNERIKWIFPKT</sequence>
<keyword evidence="6 9" id="KW-0472">Membrane</keyword>
<dbReference type="Gene3D" id="3.40.1110.10">
    <property type="entry name" value="Calcium-transporting ATPase, cytoplasmic domain N"/>
    <property type="match status" value="1"/>
</dbReference>
<dbReference type="GO" id="GO:0005524">
    <property type="term" value="F:ATP binding"/>
    <property type="evidence" value="ECO:0007669"/>
    <property type="project" value="InterPro"/>
</dbReference>
<keyword evidence="5 9" id="KW-1133">Transmembrane helix</keyword>
<dbReference type="Pfam" id="PF00122">
    <property type="entry name" value="E1-E2_ATPase"/>
    <property type="match status" value="1"/>
</dbReference>
<dbReference type="OrthoDB" id="1873403at2"/>
<dbReference type="Gene3D" id="2.70.150.10">
    <property type="entry name" value="Calcium-transporting ATPase, cytoplasmic transduction domain A"/>
    <property type="match status" value="1"/>
</dbReference>
<evidence type="ECO:0000256" key="6">
    <source>
        <dbReference type="ARBA" id="ARBA00023136"/>
    </source>
</evidence>
<protein>
    <recommendedName>
        <fullName evidence="7">Cd(2+)-exporting ATPase</fullName>
        <ecNumber evidence="7">7.2.2.21</ecNumber>
    </recommendedName>
</protein>
<dbReference type="InterPro" id="IPR008250">
    <property type="entry name" value="ATPase_P-typ_transduc_dom_A_sf"/>
</dbReference>
<evidence type="ECO:0000256" key="7">
    <source>
        <dbReference type="ARBA" id="ARBA00039103"/>
    </source>
</evidence>
<evidence type="ECO:0000256" key="1">
    <source>
        <dbReference type="ARBA" id="ARBA00004141"/>
    </source>
</evidence>
<evidence type="ECO:0000313" key="11">
    <source>
        <dbReference type="EMBL" id="APM39477.1"/>
    </source>
</evidence>
<evidence type="ECO:0000256" key="3">
    <source>
        <dbReference type="ARBA" id="ARBA00022539"/>
    </source>
</evidence>
<dbReference type="GO" id="GO:0016020">
    <property type="term" value="C:membrane"/>
    <property type="evidence" value="ECO:0007669"/>
    <property type="project" value="UniProtKB-SubCell"/>
</dbReference>
<dbReference type="InterPro" id="IPR059000">
    <property type="entry name" value="ATPase_P-type_domA"/>
</dbReference>
<dbReference type="InterPro" id="IPR023214">
    <property type="entry name" value="HAD_sf"/>
</dbReference>
<reference evidence="11 12" key="1">
    <citation type="submission" date="2016-12" db="EMBL/GenBank/DDBJ databases">
        <title>Complete genome sequence of Clostridium kluyveri JZZ isolated from the pit mud of a Chinese flavor liquor-making factory.</title>
        <authorList>
            <person name="Wang Y."/>
        </authorList>
    </citation>
    <scope>NUCLEOTIDE SEQUENCE [LARGE SCALE GENOMIC DNA]</scope>
    <source>
        <strain evidence="11 12">JZZ</strain>
    </source>
</reference>
<dbReference type="InterPro" id="IPR023299">
    <property type="entry name" value="ATPase_P-typ_cyto_dom_N"/>
</dbReference>
<dbReference type="InterPro" id="IPR051014">
    <property type="entry name" value="Cation_Transport_ATPase_IB"/>
</dbReference>
<dbReference type="PRINTS" id="PR00119">
    <property type="entry name" value="CATATPASE"/>
</dbReference>
<proteinExistence type="inferred from homology"/>
<dbReference type="SUPFAM" id="SSF81653">
    <property type="entry name" value="Calcium ATPase, transduction domain A"/>
    <property type="match status" value="1"/>
</dbReference>
<keyword evidence="4 9" id="KW-0812">Transmembrane</keyword>
<evidence type="ECO:0000256" key="4">
    <source>
        <dbReference type="ARBA" id="ARBA00022692"/>
    </source>
</evidence>
<dbReference type="RefSeq" id="WP_073539101.1">
    <property type="nucleotide sequence ID" value="NZ_CP018335.1"/>
</dbReference>
<dbReference type="PANTHER" id="PTHR48085:SF5">
    <property type="entry name" value="CADMIUM_ZINC-TRANSPORTING ATPASE HMA4-RELATED"/>
    <property type="match status" value="1"/>
</dbReference>
<dbReference type="InterPro" id="IPR018303">
    <property type="entry name" value="ATPase_P-typ_P_site"/>
</dbReference>
<evidence type="ECO:0000313" key="12">
    <source>
        <dbReference type="Proteomes" id="UP000184604"/>
    </source>
</evidence>
<evidence type="ECO:0000259" key="10">
    <source>
        <dbReference type="Pfam" id="PF00122"/>
    </source>
</evidence>
<dbReference type="Proteomes" id="UP000184604">
    <property type="component" value="Chromosome"/>
</dbReference>
<dbReference type="InterPro" id="IPR036412">
    <property type="entry name" value="HAD-like_sf"/>
</dbReference>
<dbReference type="GO" id="GO:0008551">
    <property type="term" value="F:P-type cadmium transporter activity"/>
    <property type="evidence" value="ECO:0007669"/>
    <property type="project" value="UniProtKB-EC"/>
</dbReference>
<dbReference type="InterPro" id="IPR001757">
    <property type="entry name" value="P_typ_ATPase"/>
</dbReference>
<dbReference type="Pfam" id="PF00702">
    <property type="entry name" value="Hydrolase"/>
    <property type="match status" value="1"/>
</dbReference>
<dbReference type="EC" id="7.2.2.21" evidence="7"/>
<feature type="transmembrane region" description="Helical" evidence="9">
    <location>
        <begin position="685"/>
        <end position="704"/>
    </location>
</feature>
<accession>A0A1L5F942</accession>
<dbReference type="PANTHER" id="PTHR48085">
    <property type="entry name" value="CADMIUM/ZINC-TRANSPORTING ATPASE HMA2-RELATED"/>
    <property type="match status" value="1"/>
</dbReference>